<reference evidence="1 2" key="1">
    <citation type="journal article" date="2016" name="Nat. Commun.">
        <title>Thousands of microbial genomes shed light on interconnected biogeochemical processes in an aquifer system.</title>
        <authorList>
            <person name="Anantharaman K."/>
            <person name="Brown C.T."/>
            <person name="Hug L.A."/>
            <person name="Sharon I."/>
            <person name="Castelle C.J."/>
            <person name="Probst A.J."/>
            <person name="Thomas B.C."/>
            <person name="Singh A."/>
            <person name="Wilkins M.J."/>
            <person name="Karaoz U."/>
            <person name="Brodie E.L."/>
            <person name="Williams K.H."/>
            <person name="Hubbard S.S."/>
            <person name="Banfield J.F."/>
        </authorList>
    </citation>
    <scope>NUCLEOTIDE SEQUENCE [LARGE SCALE GENOMIC DNA]</scope>
</reference>
<protein>
    <submittedName>
        <fullName evidence="1">Uncharacterized protein</fullName>
    </submittedName>
</protein>
<gene>
    <name evidence="1" type="ORF">A3E29_04150</name>
</gene>
<dbReference type="AlphaFoldDB" id="A0A1F5PKN9"/>
<accession>A0A1F5PKN9</accession>
<evidence type="ECO:0000313" key="1">
    <source>
        <dbReference type="EMBL" id="OGE90260.1"/>
    </source>
</evidence>
<proteinExistence type="predicted"/>
<evidence type="ECO:0000313" key="2">
    <source>
        <dbReference type="Proteomes" id="UP000177682"/>
    </source>
</evidence>
<sequence>MAEVQKHGFVFEEWVKEIFKVAHLAYKYTQAWDIPGKIHTSIKTVGVKKSVEFGSTVRIWKATKSFILIVGRWEQIEKRKKFISIDEVKVTPAILKKMKGNISLNEIIKFDKKIRSFPAGKKGQQLGSKFAAQWKAERKHRMGLLNISAKLDSKNQRRIQCNLNYKNYRQIFGEPCMKTVLRNKKFTVEMNHGPRIFKKKSNLNLKA</sequence>
<dbReference type="Proteomes" id="UP000177682">
    <property type="component" value="Unassembled WGS sequence"/>
</dbReference>
<dbReference type="EMBL" id="MFEY01000007">
    <property type="protein sequence ID" value="OGE90260.1"/>
    <property type="molecule type" value="Genomic_DNA"/>
</dbReference>
<organism evidence="1 2">
    <name type="scientific">Candidatus Doudnabacteria bacterium RIFCSPHIGHO2_12_FULL_48_16</name>
    <dbReference type="NCBI Taxonomy" id="1817838"/>
    <lineage>
        <taxon>Bacteria</taxon>
        <taxon>Candidatus Doudnaibacteriota</taxon>
    </lineage>
</organism>
<comment type="caution">
    <text evidence="1">The sequence shown here is derived from an EMBL/GenBank/DDBJ whole genome shotgun (WGS) entry which is preliminary data.</text>
</comment>
<name>A0A1F5PKN9_9BACT</name>